<dbReference type="RefSeq" id="WP_038619118.1">
    <property type="nucleotide sequence ID" value="NZ_CP009500.1"/>
</dbReference>
<feature type="domain" description="Pirin N-terminal" evidence="4">
    <location>
        <begin position="32"/>
        <end position="132"/>
    </location>
</feature>
<feature type="binding site" evidence="2">
    <location>
        <position position="114"/>
    </location>
    <ligand>
        <name>Fe cation</name>
        <dbReference type="ChEBI" id="CHEBI:24875"/>
    </ligand>
</feature>
<dbReference type="InterPro" id="IPR008778">
    <property type="entry name" value="Pirin_C_dom"/>
</dbReference>
<evidence type="ECO:0000256" key="1">
    <source>
        <dbReference type="ARBA" id="ARBA00008416"/>
    </source>
</evidence>
<feature type="domain" description="Pirin C-terminal" evidence="5">
    <location>
        <begin position="184"/>
        <end position="283"/>
    </location>
</feature>
<dbReference type="KEGG" id="cun:Cul210932_1782"/>
<dbReference type="EMBL" id="LS483400">
    <property type="protein sequence ID" value="SQG49952.1"/>
    <property type="molecule type" value="Genomic_DNA"/>
</dbReference>
<dbReference type="GO" id="GO:0008127">
    <property type="term" value="F:quercetin 2,3-dioxygenase activity"/>
    <property type="evidence" value="ECO:0007669"/>
    <property type="project" value="UniProtKB-EC"/>
</dbReference>
<organism evidence="6 7">
    <name type="scientific">Corynebacterium ulcerans</name>
    <dbReference type="NCBI Taxonomy" id="65058"/>
    <lineage>
        <taxon>Bacteria</taxon>
        <taxon>Bacillati</taxon>
        <taxon>Actinomycetota</taxon>
        <taxon>Actinomycetes</taxon>
        <taxon>Mycobacteriales</taxon>
        <taxon>Corynebacteriaceae</taxon>
        <taxon>Corynebacterium</taxon>
    </lineage>
</organism>
<comment type="similarity">
    <text evidence="1 3">Belongs to the pirin family.</text>
</comment>
<dbReference type="Gene3D" id="2.60.120.10">
    <property type="entry name" value="Jelly Rolls"/>
    <property type="match status" value="2"/>
</dbReference>
<proteinExistence type="inferred from homology"/>
<keyword evidence="2" id="KW-0408">Iron</keyword>
<dbReference type="EC" id="1.13.11.24" evidence="6"/>
<evidence type="ECO:0000313" key="7">
    <source>
        <dbReference type="Proteomes" id="UP000248741"/>
    </source>
</evidence>
<dbReference type="Proteomes" id="UP000248741">
    <property type="component" value="Chromosome 1"/>
</dbReference>
<feature type="binding site" evidence="2">
    <location>
        <position position="70"/>
    </location>
    <ligand>
        <name>Fe cation</name>
        <dbReference type="ChEBI" id="CHEBI:24875"/>
    </ligand>
</feature>
<evidence type="ECO:0000259" key="5">
    <source>
        <dbReference type="Pfam" id="PF05726"/>
    </source>
</evidence>
<dbReference type="PANTHER" id="PTHR13903:SF8">
    <property type="entry name" value="PIRIN"/>
    <property type="match status" value="1"/>
</dbReference>
<evidence type="ECO:0000313" key="6">
    <source>
        <dbReference type="EMBL" id="SQG49952.1"/>
    </source>
</evidence>
<sequence>MTNMHSNSQPMRAPVEIITAREVPLGGLRAMTVRRTLPQKKRTMIGAWCFVDHYGPDEVSRTGGMDVAPHPHTGLQTVSWLFRGEIEHRDSGGNVGTVRPGEVNLMTSGAGICHSEVSTPTTETLHGVQLWIALPDSARNIAPRSFEHYSPEPVDLGEGQATVFLGELCGMKSPVQTFTPLVGAEIRVKKNSSLAIPLDPAFEHGVLVDAGTITVEDVAIPHAALAYVGVGTERIVISNHSDSDGRVLLIGGQPFAEEIVMWWNFVGRSTEEIRKSRDDWQAQEDRFGKVVGYQGHGGVNARGEGINAQGLARIEAPTLPNVTLRPRRNPAPYARP</sequence>
<evidence type="ECO:0000256" key="2">
    <source>
        <dbReference type="PIRSR" id="PIRSR006232-1"/>
    </source>
</evidence>
<dbReference type="AlphaFoldDB" id="A0ABD7MQG5"/>
<reference evidence="6 7" key="1">
    <citation type="submission" date="2018-06" db="EMBL/GenBank/DDBJ databases">
        <authorList>
            <consortium name="Pathogen Informatics"/>
            <person name="Doyle S."/>
        </authorList>
    </citation>
    <scope>NUCLEOTIDE SEQUENCE [LARGE SCALE GENOMIC DNA]</scope>
    <source>
        <strain evidence="6 7">NCTC7908</strain>
    </source>
</reference>
<evidence type="ECO:0000256" key="3">
    <source>
        <dbReference type="RuleBase" id="RU003457"/>
    </source>
</evidence>
<feature type="binding site" evidence="2">
    <location>
        <position position="116"/>
    </location>
    <ligand>
        <name>Fe cation</name>
        <dbReference type="ChEBI" id="CHEBI:24875"/>
    </ligand>
</feature>
<dbReference type="CDD" id="cd02909">
    <property type="entry name" value="cupin_pirin_N"/>
    <property type="match status" value="1"/>
</dbReference>
<gene>
    <name evidence="6" type="primary">yhhW</name>
    <name evidence="6" type="ORF">NCTC7908_00180</name>
</gene>
<dbReference type="InterPro" id="IPR012093">
    <property type="entry name" value="Pirin"/>
</dbReference>
<keyword evidence="2" id="KW-0479">Metal-binding</keyword>
<feature type="binding site" evidence="2">
    <location>
        <position position="72"/>
    </location>
    <ligand>
        <name>Fe cation</name>
        <dbReference type="ChEBI" id="CHEBI:24875"/>
    </ligand>
</feature>
<comment type="cofactor">
    <cofactor evidence="2">
        <name>Fe cation</name>
        <dbReference type="ChEBI" id="CHEBI:24875"/>
    </cofactor>
    <text evidence="2">Binds 1 Fe cation per subunit.</text>
</comment>
<dbReference type="InterPro" id="IPR011051">
    <property type="entry name" value="RmlC_Cupin_sf"/>
</dbReference>
<protein>
    <submittedName>
        <fullName evidence="6">Pirin C-terminal domain-containing protein</fullName>
        <ecNumber evidence="6">1.13.11.24</ecNumber>
    </submittedName>
</protein>
<accession>A0ABD7MQG5</accession>
<dbReference type="PIRSF" id="PIRSF006232">
    <property type="entry name" value="Pirin"/>
    <property type="match status" value="1"/>
</dbReference>
<dbReference type="Pfam" id="PF05726">
    <property type="entry name" value="Pirin_C"/>
    <property type="match status" value="1"/>
</dbReference>
<dbReference type="PANTHER" id="PTHR13903">
    <property type="entry name" value="PIRIN-RELATED"/>
    <property type="match status" value="1"/>
</dbReference>
<dbReference type="InterPro" id="IPR014710">
    <property type="entry name" value="RmlC-like_jellyroll"/>
</dbReference>
<name>A0ABD7MQG5_CORUL</name>
<evidence type="ECO:0000259" key="4">
    <source>
        <dbReference type="Pfam" id="PF02678"/>
    </source>
</evidence>
<keyword evidence="6" id="KW-0560">Oxidoreductase</keyword>
<dbReference type="InterPro" id="IPR003829">
    <property type="entry name" value="Pirin_N_dom"/>
</dbReference>
<dbReference type="SUPFAM" id="SSF51182">
    <property type="entry name" value="RmlC-like cupins"/>
    <property type="match status" value="1"/>
</dbReference>
<dbReference type="Pfam" id="PF02678">
    <property type="entry name" value="Pirin"/>
    <property type="match status" value="1"/>
</dbReference>
<dbReference type="CDD" id="cd02247">
    <property type="entry name" value="cupin_pirin_C"/>
    <property type="match status" value="1"/>
</dbReference>